<gene>
    <name evidence="8" type="ORF">GA0070606_2711</name>
</gene>
<dbReference type="Proteomes" id="UP000199001">
    <property type="component" value="Unassembled WGS sequence"/>
</dbReference>
<evidence type="ECO:0000256" key="1">
    <source>
        <dbReference type="ARBA" id="ARBA00010617"/>
    </source>
</evidence>
<evidence type="ECO:0000256" key="5">
    <source>
        <dbReference type="ARBA" id="ARBA00023004"/>
    </source>
</evidence>
<dbReference type="GO" id="GO:0016705">
    <property type="term" value="F:oxidoreductase activity, acting on paired donors, with incorporation or reduction of molecular oxygen"/>
    <property type="evidence" value="ECO:0007669"/>
    <property type="project" value="InterPro"/>
</dbReference>
<dbReference type="PROSITE" id="PS00086">
    <property type="entry name" value="CYTOCHROME_P450"/>
    <property type="match status" value="1"/>
</dbReference>
<dbReference type="Pfam" id="PF00067">
    <property type="entry name" value="p450"/>
    <property type="match status" value="1"/>
</dbReference>
<keyword evidence="2 6" id="KW-0349">Heme</keyword>
<protein>
    <submittedName>
        <fullName evidence="8">Unspecific monooxygenase</fullName>
    </submittedName>
</protein>
<evidence type="ECO:0000256" key="6">
    <source>
        <dbReference type="PIRSR" id="PIRSR602403-1"/>
    </source>
</evidence>
<proteinExistence type="inferred from homology"/>
<keyword evidence="5 6" id="KW-0408">Iron</keyword>
<dbReference type="InterPro" id="IPR017972">
    <property type="entry name" value="Cyt_P450_CS"/>
</dbReference>
<organism evidence="8 9">
    <name type="scientific">Micromonospora citrea</name>
    <dbReference type="NCBI Taxonomy" id="47855"/>
    <lineage>
        <taxon>Bacteria</taxon>
        <taxon>Bacillati</taxon>
        <taxon>Actinomycetota</taxon>
        <taxon>Actinomycetes</taxon>
        <taxon>Micromonosporales</taxon>
        <taxon>Micromonosporaceae</taxon>
        <taxon>Micromonospora</taxon>
    </lineage>
</organism>
<evidence type="ECO:0000256" key="4">
    <source>
        <dbReference type="ARBA" id="ARBA00023002"/>
    </source>
</evidence>
<accession>A0A1C6UTD2</accession>
<evidence type="ECO:0000256" key="3">
    <source>
        <dbReference type="ARBA" id="ARBA00022723"/>
    </source>
</evidence>
<dbReference type="PANTHER" id="PTHR24289:SF1">
    <property type="entry name" value="STEROID 17-ALPHA-HYDROXYLASE_17,20 LYASE"/>
    <property type="match status" value="1"/>
</dbReference>
<keyword evidence="7 8" id="KW-0503">Monooxygenase</keyword>
<dbReference type="AlphaFoldDB" id="A0A1C6UTD2"/>
<keyword evidence="3 6" id="KW-0479">Metal-binding</keyword>
<dbReference type="RefSeq" id="WP_091098865.1">
    <property type="nucleotide sequence ID" value="NZ_FMHZ01000002.1"/>
</dbReference>
<feature type="binding site" description="axial binding residue" evidence="6">
    <location>
        <position position="374"/>
    </location>
    <ligand>
        <name>heme</name>
        <dbReference type="ChEBI" id="CHEBI:30413"/>
    </ligand>
    <ligandPart>
        <name>Fe</name>
        <dbReference type="ChEBI" id="CHEBI:18248"/>
    </ligandPart>
</feature>
<dbReference type="PRINTS" id="PR00385">
    <property type="entry name" value="P450"/>
</dbReference>
<evidence type="ECO:0000256" key="7">
    <source>
        <dbReference type="RuleBase" id="RU000461"/>
    </source>
</evidence>
<comment type="similarity">
    <text evidence="1 7">Belongs to the cytochrome P450 family.</text>
</comment>
<dbReference type="GO" id="GO:0020037">
    <property type="term" value="F:heme binding"/>
    <property type="evidence" value="ECO:0007669"/>
    <property type="project" value="InterPro"/>
</dbReference>
<dbReference type="PANTHER" id="PTHR24289">
    <property type="entry name" value="STEROID 17-ALPHA-HYDROXYLASE/17,20 LYASE"/>
    <property type="match status" value="1"/>
</dbReference>
<dbReference type="InterPro" id="IPR036396">
    <property type="entry name" value="Cyt_P450_sf"/>
</dbReference>
<dbReference type="CDD" id="cd00302">
    <property type="entry name" value="cytochrome_P450"/>
    <property type="match status" value="1"/>
</dbReference>
<dbReference type="EMBL" id="FMHZ01000002">
    <property type="protein sequence ID" value="SCL57083.1"/>
    <property type="molecule type" value="Genomic_DNA"/>
</dbReference>
<dbReference type="Gene3D" id="1.10.630.10">
    <property type="entry name" value="Cytochrome P450"/>
    <property type="match status" value="1"/>
</dbReference>
<evidence type="ECO:0000313" key="9">
    <source>
        <dbReference type="Proteomes" id="UP000199001"/>
    </source>
</evidence>
<dbReference type="GO" id="GO:0005506">
    <property type="term" value="F:iron ion binding"/>
    <property type="evidence" value="ECO:0007669"/>
    <property type="project" value="InterPro"/>
</dbReference>
<reference evidence="9" key="1">
    <citation type="submission" date="2016-06" db="EMBL/GenBank/DDBJ databases">
        <authorList>
            <person name="Varghese N."/>
            <person name="Submissions Spin"/>
        </authorList>
    </citation>
    <scope>NUCLEOTIDE SEQUENCE [LARGE SCALE GENOMIC DNA]</scope>
    <source>
        <strain evidence="9">DSM 43903</strain>
    </source>
</reference>
<dbReference type="OrthoDB" id="7376058at2"/>
<keyword evidence="9" id="KW-1185">Reference proteome</keyword>
<keyword evidence="4 7" id="KW-0560">Oxidoreductase</keyword>
<dbReference type="GO" id="GO:0004497">
    <property type="term" value="F:monooxygenase activity"/>
    <property type="evidence" value="ECO:0007669"/>
    <property type="project" value="UniProtKB-KW"/>
</dbReference>
<dbReference type="InterPro" id="IPR001128">
    <property type="entry name" value="Cyt_P450"/>
</dbReference>
<dbReference type="STRING" id="47855.GA0070606_2711"/>
<comment type="cofactor">
    <cofactor evidence="6">
        <name>heme</name>
        <dbReference type="ChEBI" id="CHEBI:30413"/>
    </cofactor>
</comment>
<dbReference type="PRINTS" id="PR00465">
    <property type="entry name" value="EP450IV"/>
</dbReference>
<sequence>MTTRASGSERPPGPRGHWLFGNTEEYDRDRNGFLERCHREYGDVFSHDARTIVVSSPDQVHALLARTNKDFLAETSPFAGPMDTERMAAAAELWTTARRAGWQGLHRRVAQSHAARLRELFRETVGDGETDVYATMSDFFGRATADFCLSTDAAGVPEALAEQVAAIDPLSRSSLQLPPWWPSRRVRRFTRARERLLALMAEVVRRRREAGTASAEDLLGVLLASDRGLSDLQIERFLRGIMLAALGVPAAALTWIVYEIGRRPDVRARLAAEAASSGDVPELEDLPYTEAFVKEVLRLWPPTWLIGRTVRRETELGGWRLRTGDQVLFSMYRLHRDPRWWADPDRLVPERWLDPQVTPARHTYLPFGAGPRVCVGTQLGMMQLTLVTSWLVGDMEIAGPQEVTPDFSGLLVPRGLRVGLRRKVVPQGV</sequence>
<name>A0A1C6UTD2_9ACTN</name>
<evidence type="ECO:0000256" key="2">
    <source>
        <dbReference type="ARBA" id="ARBA00022617"/>
    </source>
</evidence>
<evidence type="ECO:0000313" key="8">
    <source>
        <dbReference type="EMBL" id="SCL57083.1"/>
    </source>
</evidence>
<dbReference type="InterPro" id="IPR002403">
    <property type="entry name" value="Cyt_P450_E_grp-IV"/>
</dbReference>
<dbReference type="SUPFAM" id="SSF48264">
    <property type="entry name" value="Cytochrome P450"/>
    <property type="match status" value="1"/>
</dbReference>